<dbReference type="EMBL" id="JACGXN010000016">
    <property type="protein sequence ID" value="MBA8881718.1"/>
    <property type="molecule type" value="Genomic_DNA"/>
</dbReference>
<evidence type="ECO:0000313" key="2">
    <source>
        <dbReference type="EMBL" id="MBA8881718.1"/>
    </source>
</evidence>
<accession>A0A839EU62</accession>
<sequence>MSISKNDDPLRTFYERRHPEYHRLAPVWRFLQATYDGGRAWFADNIFKFHKEGQQEFNDRLNRAYRFNHTRETVDLVQKYLFKAPVSRSEDAPQVVKDFWENSTLSNLNIDSLMRMSTASNSVKGRAAIFVDNNMREGGMTIAEARAAGIRIYAYLITATDLLDYAWDEEGDGGLLWVKVREFVRDDKDPIASCGDIIERVRLWTRKEWILFEEVESEVDPLKRSKKKQKVIREIDRGEHNLDVVPCVFVDHNVGDAPYAVPGLIDDIGYLDRAVANYLSNLDAIIQDQTFSQLAMPAQAVMPGDDEYDAVLSMGTKRVFLFDGAGGKPEYLSPDPKQAQIILTVIEKIINEIYHTVGLAGERTKQDNAVGIDNSSGVAKAYDFERVNSLLLSKAQSCENAENKLVQLVCKWANIAIPTDKLVQYPLTFDVMRLADELSVGEALGKLAAPNEVRREQMRQIVDKLFPRLKKDLREAMEKDIKTWLEGEDLVLNPPSSFGSKPATSRSRQGSVTAKTPTK</sequence>
<proteinExistence type="predicted"/>
<name>A0A839EU62_9HYPH</name>
<evidence type="ECO:0000256" key="1">
    <source>
        <dbReference type="SAM" id="MobiDB-lite"/>
    </source>
</evidence>
<gene>
    <name evidence="2" type="ORF">FHW16_005463</name>
</gene>
<dbReference type="AlphaFoldDB" id="A0A839EU62"/>
<protein>
    <recommendedName>
        <fullName evidence="4">Phage portal protein</fullName>
    </recommendedName>
</protein>
<feature type="region of interest" description="Disordered" evidence="1">
    <location>
        <begin position="490"/>
        <end position="519"/>
    </location>
</feature>
<dbReference type="RefSeq" id="WP_182552265.1">
    <property type="nucleotide sequence ID" value="NZ_JACGXN010000016.1"/>
</dbReference>
<evidence type="ECO:0008006" key="4">
    <source>
        <dbReference type="Google" id="ProtNLM"/>
    </source>
</evidence>
<organism evidence="2 3">
    <name type="scientific">Phyllobacterium myrsinacearum</name>
    <dbReference type="NCBI Taxonomy" id="28101"/>
    <lineage>
        <taxon>Bacteria</taxon>
        <taxon>Pseudomonadati</taxon>
        <taxon>Pseudomonadota</taxon>
        <taxon>Alphaproteobacteria</taxon>
        <taxon>Hyphomicrobiales</taxon>
        <taxon>Phyllobacteriaceae</taxon>
        <taxon>Phyllobacterium</taxon>
    </lineage>
</organism>
<keyword evidence="3" id="KW-1185">Reference proteome</keyword>
<dbReference type="Proteomes" id="UP000549052">
    <property type="component" value="Unassembled WGS sequence"/>
</dbReference>
<comment type="caution">
    <text evidence="2">The sequence shown here is derived from an EMBL/GenBank/DDBJ whole genome shotgun (WGS) entry which is preliminary data.</text>
</comment>
<feature type="compositionally biased region" description="Polar residues" evidence="1">
    <location>
        <begin position="494"/>
        <end position="519"/>
    </location>
</feature>
<evidence type="ECO:0000313" key="3">
    <source>
        <dbReference type="Proteomes" id="UP000549052"/>
    </source>
</evidence>
<reference evidence="2 3" key="1">
    <citation type="submission" date="2020-07" db="EMBL/GenBank/DDBJ databases">
        <title>Genomic Encyclopedia of Type Strains, Phase IV (KMG-V): Genome sequencing to study the core and pangenomes of soil and plant-associated prokaryotes.</title>
        <authorList>
            <person name="Whitman W."/>
        </authorList>
    </citation>
    <scope>NUCLEOTIDE SEQUENCE [LARGE SCALE GENOMIC DNA]</scope>
    <source>
        <strain evidence="2 3">AN3</strain>
    </source>
</reference>